<comment type="caution">
    <text evidence="1">The sequence shown here is derived from an EMBL/GenBank/DDBJ whole genome shotgun (WGS) entry which is preliminary data.</text>
</comment>
<proteinExistence type="predicted"/>
<sequence>MSSYDYKFQADRMVDIIHCQFGEEQEYHGLIAYVQPFDSGTFLVGICKAEGSSRRFLRGPAIVRSSRVMKWLERDGGEWECGSFCETTDFVRCATPDDFIDKITGGGGK</sequence>
<dbReference type="RefSeq" id="WP_200349946.1">
    <property type="nucleotide sequence ID" value="NZ_BAABHZ010000010.1"/>
</dbReference>
<keyword evidence="2" id="KW-1185">Reference proteome</keyword>
<dbReference type="AlphaFoldDB" id="A0A934VAC2"/>
<name>A0A934VAC2_9BACT</name>
<evidence type="ECO:0000313" key="2">
    <source>
        <dbReference type="Proteomes" id="UP000600139"/>
    </source>
</evidence>
<reference evidence="1" key="1">
    <citation type="submission" date="2021-01" db="EMBL/GenBank/DDBJ databases">
        <title>Modified the classification status of verrucomicrobia.</title>
        <authorList>
            <person name="Feng X."/>
        </authorList>
    </citation>
    <scope>NUCLEOTIDE SEQUENCE</scope>
    <source>
        <strain evidence="1">JCM 18052</strain>
    </source>
</reference>
<dbReference type="Proteomes" id="UP000600139">
    <property type="component" value="Unassembled WGS sequence"/>
</dbReference>
<protein>
    <submittedName>
        <fullName evidence="1">Uncharacterized protein</fullName>
    </submittedName>
</protein>
<organism evidence="1 2">
    <name type="scientific">Luteolibacter yonseiensis</name>
    <dbReference type="NCBI Taxonomy" id="1144680"/>
    <lineage>
        <taxon>Bacteria</taxon>
        <taxon>Pseudomonadati</taxon>
        <taxon>Verrucomicrobiota</taxon>
        <taxon>Verrucomicrobiia</taxon>
        <taxon>Verrucomicrobiales</taxon>
        <taxon>Verrucomicrobiaceae</taxon>
        <taxon>Luteolibacter</taxon>
    </lineage>
</organism>
<evidence type="ECO:0000313" key="1">
    <source>
        <dbReference type="EMBL" id="MBK1815000.1"/>
    </source>
</evidence>
<dbReference type="EMBL" id="JAENIK010000004">
    <property type="protein sequence ID" value="MBK1815000.1"/>
    <property type="molecule type" value="Genomic_DNA"/>
</dbReference>
<accession>A0A934VAC2</accession>
<gene>
    <name evidence="1" type="ORF">JIN84_05200</name>
</gene>